<name>A0A8J4TLB6_9TREM</name>
<dbReference type="Pfam" id="PF02493">
    <property type="entry name" value="MORN"/>
    <property type="match status" value="7"/>
</dbReference>
<keyword evidence="8" id="KW-0256">Endoplasmic reticulum</keyword>
<evidence type="ECO:0000256" key="8">
    <source>
        <dbReference type="ARBA" id="ARBA00022824"/>
    </source>
</evidence>
<evidence type="ECO:0000256" key="11">
    <source>
        <dbReference type="SAM" id="MobiDB-lite"/>
    </source>
</evidence>
<keyword evidence="13" id="KW-1185">Reference proteome</keyword>
<reference evidence="12" key="1">
    <citation type="submission" date="2019-05" db="EMBL/GenBank/DDBJ databases">
        <title>Annotation for the trematode Paragonimus heterotremus.</title>
        <authorList>
            <person name="Choi Y.-J."/>
        </authorList>
    </citation>
    <scope>NUCLEOTIDE SEQUENCE</scope>
    <source>
        <strain evidence="12">LC</strain>
    </source>
</reference>
<proteinExistence type="inferred from homology"/>
<dbReference type="Gene3D" id="2.20.110.10">
    <property type="entry name" value="Histone H3 K4-specific methyltransferase SET7/9 N-terminal domain"/>
    <property type="match status" value="2"/>
</dbReference>
<keyword evidence="5" id="KW-1003">Cell membrane</keyword>
<gene>
    <name evidence="12" type="ORF">PHET_02004</name>
</gene>
<comment type="similarity">
    <text evidence="4">Belongs to the junctophilin family.</text>
</comment>
<sequence>METQRGRFDFNDGGTYIGHWQRGCAHGLGMSTGPNGVGEYSGRWDAGFETCGVYVWPNGNSYAGTWAKGKRHGVGQQIRGRWLYQGQFTDGVCGPLGVKTTLNGKSSYEGCWSMNRFEGYGIETCSDGSIYAGGWSKGLRHGLGVRRSYLGPRTTTIQLKATDELSIVSSVADKMNQSASAVRQSTPEIEVSAGASKCAEIVDEARVSRKAQIGRSIMKRLRKQYSAMELGYSASPGRLSLACKSPVASPALGPALCSAGTYVEPNETECSAISVASANSEGSLKIEPLESRDRSTSAVLEVYAGEWYEDKRSGYGVWICSTGLRYLGEWVDNQRHGYGILHYPDGTQDEGQFLANQLSTRVNRKNKIHILRQNKLKDLVELTVVRATAAANEARNISVEQAREKAQLARKIAQDAASVISEAREASEKARELANEIDPHFHQPGPEWEAKKRIVAPSTLRPLEPRPMDPTVELVMELSSGSLSQTDKRQARAVRFGRLWQTKIKKGKLQHLFSLDSSPQANGHRLSNLFDTFERFAQLSNPSYTGLSIIQSTDKVDVSRNESFDECISEDEIGKQTSGLHRRILKHRSASVTEDLLDDRGGQPASTSRRVCIPNTEECASELTLSPRTIHFQEGLAFQSQKSPDSVEPLTEDDVSESIPKLPSPSKSPKKIHPDYLSVRFFTPKHSGESSSYPKQAEFAVPSESPSSDTLIALNFNQESNWRKVCCNSTKVDPVNRTAYSPTTYTARTEEPICQTTSVTNGNLSKVQVVPIESHISHYPQFVEHQQQNFQNTLTSQLGQHAPKLGSQKKKTQDSGYLSSDRSFSLRNSTQSIARHSSMNPFEDRSYRTPSNLTTEHSMRVMQPRNSQRMPDFAGHSQKSTVAPPDPKKPRSVTELESSPHGRSEFKPVTTRRKLAALRTSRCRKYFGNYSPSSHGVHDLSSKAEQTKRLRCSSKLPVSQCNEQIPTHSTPYYTPLAIHQQTISKMHYNPNIYPDEELIFSDGDAVSLRSECSLPTIRSAPLNHTIPSFEIKSSNWQECMAESRRIPSQLPKQSSLERETIDTRLSNPSWYAYGNERDLQNMGQFEVFNPNKIRAAVPSSLYQQFRTKLASHIPASSWISNGACYSLDQNRCQMQPVLVTPPAQQSHYIPHDSYSLFSQTIPTGYQSGKVRDPQNNEVHFLHPELPVIFRESSDERVLRVPHRAHSVEVTDDWAFCGNPYCPSRRDIYSYSRMSEHLKTKRSHSGHKYYSPVANASSENHRSVNPYSIRHQSHQDSGTSIPEQTRKNYQPCKQESAQRSNEVSDKCPFLTNITVIKAPSVNTVDSTSGENTSHFEMDAQMKASHWNAFSCFEDCMDRSNTFGAQNHTDVKHTRRISWPRHLIQQAPPESKSPSRRNSELSNSSSTIIASSSSPPTPTSQEPSYSRVESLTSHKKLSEPREDQAASITEQSNKQRVEHGDHLPAWLQEDQTALRSFMVSCSVFSE</sequence>
<dbReference type="GO" id="GO:0005789">
    <property type="term" value="C:endoplasmic reticulum membrane"/>
    <property type="evidence" value="ECO:0007669"/>
    <property type="project" value="UniProtKB-SubCell"/>
</dbReference>
<evidence type="ECO:0000256" key="10">
    <source>
        <dbReference type="ARBA" id="ARBA00023136"/>
    </source>
</evidence>
<accession>A0A8J4TLB6</accession>
<keyword evidence="7" id="KW-0677">Repeat</keyword>
<dbReference type="GO" id="GO:0005886">
    <property type="term" value="C:plasma membrane"/>
    <property type="evidence" value="ECO:0007669"/>
    <property type="project" value="UniProtKB-SubCell"/>
</dbReference>
<evidence type="ECO:0000256" key="6">
    <source>
        <dbReference type="ARBA" id="ARBA00022692"/>
    </source>
</evidence>
<evidence type="ECO:0000313" key="12">
    <source>
        <dbReference type="EMBL" id="KAF5404472.1"/>
    </source>
</evidence>
<dbReference type="EMBL" id="LUCH01000714">
    <property type="protein sequence ID" value="KAF5404472.1"/>
    <property type="molecule type" value="Genomic_DNA"/>
</dbReference>
<evidence type="ECO:0000256" key="7">
    <source>
        <dbReference type="ARBA" id="ARBA00022737"/>
    </source>
</evidence>
<feature type="compositionally biased region" description="Low complexity" evidence="11">
    <location>
        <begin position="1398"/>
        <end position="1424"/>
    </location>
</feature>
<evidence type="ECO:0000256" key="9">
    <source>
        <dbReference type="ARBA" id="ARBA00022989"/>
    </source>
</evidence>
<keyword evidence="6" id="KW-0812">Transmembrane</keyword>
<dbReference type="PANTHER" id="PTHR23085:SF16">
    <property type="entry name" value="GH28348P"/>
    <property type="match status" value="1"/>
</dbReference>
<keyword evidence="9" id="KW-1133">Transmembrane helix</keyword>
<feature type="compositionally biased region" description="Polar residues" evidence="11">
    <location>
        <begin position="1274"/>
        <end position="1299"/>
    </location>
</feature>
<protein>
    <recommendedName>
        <fullName evidence="14">Junctophilin</fullName>
    </recommendedName>
</protein>
<feature type="region of interest" description="Disordered" evidence="11">
    <location>
        <begin position="1361"/>
        <end position="1457"/>
    </location>
</feature>
<feature type="compositionally biased region" description="Low complexity" evidence="11">
    <location>
        <begin position="658"/>
        <end position="667"/>
    </location>
</feature>
<dbReference type="OrthoDB" id="284854at2759"/>
<feature type="compositionally biased region" description="Polar residues" evidence="11">
    <location>
        <begin position="814"/>
        <end position="840"/>
    </location>
</feature>
<dbReference type="PANTHER" id="PTHR23085">
    <property type="entry name" value="GH28348P"/>
    <property type="match status" value="1"/>
</dbReference>
<feature type="compositionally biased region" description="Polar residues" evidence="11">
    <location>
        <begin position="1253"/>
        <end position="1265"/>
    </location>
</feature>
<evidence type="ECO:0000256" key="1">
    <source>
        <dbReference type="ARBA" id="ARBA00004163"/>
    </source>
</evidence>
<evidence type="ECO:0008006" key="14">
    <source>
        <dbReference type="Google" id="ProtNLM"/>
    </source>
</evidence>
<feature type="compositionally biased region" description="Basic and acidic residues" evidence="11">
    <location>
        <begin position="886"/>
        <end position="906"/>
    </location>
</feature>
<comment type="subcellular location">
    <subcellularLocation>
        <location evidence="3">Cell membrane</location>
    </subcellularLocation>
    <subcellularLocation>
        <location evidence="2">Endomembrane system</location>
        <topology evidence="2">Peripheral membrane protein</topology>
    </subcellularLocation>
    <subcellularLocation>
        <location evidence="1">Endoplasmic reticulum membrane</location>
        <topology evidence="1">Single-pass type IV membrane protein</topology>
    </subcellularLocation>
</comment>
<dbReference type="InterPro" id="IPR003409">
    <property type="entry name" value="MORN"/>
</dbReference>
<evidence type="ECO:0000256" key="2">
    <source>
        <dbReference type="ARBA" id="ARBA00004184"/>
    </source>
</evidence>
<dbReference type="InterPro" id="IPR017191">
    <property type="entry name" value="Junctophilin"/>
</dbReference>
<feature type="region of interest" description="Disordered" evidence="11">
    <location>
        <begin position="638"/>
        <end position="671"/>
    </location>
</feature>
<feature type="region of interest" description="Disordered" evidence="11">
    <location>
        <begin position="1239"/>
        <end position="1299"/>
    </location>
</feature>
<evidence type="ECO:0000256" key="3">
    <source>
        <dbReference type="ARBA" id="ARBA00004236"/>
    </source>
</evidence>
<dbReference type="SUPFAM" id="SSF82185">
    <property type="entry name" value="Histone H3 K4-specific methyltransferase SET7/9 N-terminal domain"/>
    <property type="match status" value="3"/>
</dbReference>
<organism evidence="12 13">
    <name type="scientific">Paragonimus heterotremus</name>
    <dbReference type="NCBI Taxonomy" id="100268"/>
    <lineage>
        <taxon>Eukaryota</taxon>
        <taxon>Metazoa</taxon>
        <taxon>Spiralia</taxon>
        <taxon>Lophotrochozoa</taxon>
        <taxon>Platyhelminthes</taxon>
        <taxon>Trematoda</taxon>
        <taxon>Digenea</taxon>
        <taxon>Plagiorchiida</taxon>
        <taxon>Troglotremata</taxon>
        <taxon>Troglotrematidae</taxon>
        <taxon>Paragonimus</taxon>
    </lineage>
</organism>
<feature type="region of interest" description="Disordered" evidence="11">
    <location>
        <begin position="800"/>
        <end position="913"/>
    </location>
</feature>
<comment type="caution">
    <text evidence="12">The sequence shown here is derived from an EMBL/GenBank/DDBJ whole genome shotgun (WGS) entry which is preliminary data.</text>
</comment>
<evidence type="ECO:0000256" key="5">
    <source>
        <dbReference type="ARBA" id="ARBA00022475"/>
    </source>
</evidence>
<dbReference type="GO" id="GO:0030314">
    <property type="term" value="C:junctional membrane complex"/>
    <property type="evidence" value="ECO:0007669"/>
    <property type="project" value="InterPro"/>
</dbReference>
<dbReference type="Proteomes" id="UP000748531">
    <property type="component" value="Unassembled WGS sequence"/>
</dbReference>
<dbReference type="SMART" id="SM00698">
    <property type="entry name" value="MORN"/>
    <property type="match status" value="7"/>
</dbReference>
<evidence type="ECO:0000313" key="13">
    <source>
        <dbReference type="Proteomes" id="UP000748531"/>
    </source>
</evidence>
<evidence type="ECO:0000256" key="4">
    <source>
        <dbReference type="ARBA" id="ARBA00008599"/>
    </source>
</evidence>
<keyword evidence="10" id="KW-0472">Membrane</keyword>